<organism evidence="1 2">
    <name type="scientific">Fistulina hepatica ATCC 64428</name>
    <dbReference type="NCBI Taxonomy" id="1128425"/>
    <lineage>
        <taxon>Eukaryota</taxon>
        <taxon>Fungi</taxon>
        <taxon>Dikarya</taxon>
        <taxon>Basidiomycota</taxon>
        <taxon>Agaricomycotina</taxon>
        <taxon>Agaricomycetes</taxon>
        <taxon>Agaricomycetidae</taxon>
        <taxon>Agaricales</taxon>
        <taxon>Fistulinaceae</taxon>
        <taxon>Fistulina</taxon>
    </lineage>
</organism>
<dbReference type="Proteomes" id="UP000054144">
    <property type="component" value="Unassembled WGS sequence"/>
</dbReference>
<evidence type="ECO:0008006" key="3">
    <source>
        <dbReference type="Google" id="ProtNLM"/>
    </source>
</evidence>
<gene>
    <name evidence="1" type="ORF">FISHEDRAFT_11070</name>
</gene>
<sequence length="206" mass="23310">MQWSEQASTRAGQKIPANAPELLRESALREAWLIRDFGIPAELCVNTDQMNSPYAHGARRTWNKVGEKQVTTIGHEEKRAFTLVPSISASGEILPLQAIYQGTTNKSCPSPNSPRYDEALALGFHFLPSKTATYWSTLETMKQLVNDIIAPYFDRQKRELGLPLDQKAIWRIDCWTVHKSPVFRSWLQQEHPNIFIIFVPAGCTGL</sequence>
<reference evidence="1 2" key="1">
    <citation type="journal article" date="2015" name="Fungal Genet. Biol.">
        <title>Evolution of novel wood decay mechanisms in Agaricales revealed by the genome sequences of Fistulina hepatica and Cylindrobasidium torrendii.</title>
        <authorList>
            <person name="Floudas D."/>
            <person name="Held B.W."/>
            <person name="Riley R."/>
            <person name="Nagy L.G."/>
            <person name="Koehler G."/>
            <person name="Ransdell A.S."/>
            <person name="Younus H."/>
            <person name="Chow J."/>
            <person name="Chiniquy J."/>
            <person name="Lipzen A."/>
            <person name="Tritt A."/>
            <person name="Sun H."/>
            <person name="Haridas S."/>
            <person name="LaButti K."/>
            <person name="Ohm R.A."/>
            <person name="Kues U."/>
            <person name="Blanchette R.A."/>
            <person name="Grigoriev I.V."/>
            <person name="Minto R.E."/>
            <person name="Hibbett D.S."/>
        </authorList>
    </citation>
    <scope>NUCLEOTIDE SEQUENCE [LARGE SCALE GENOMIC DNA]</scope>
    <source>
        <strain evidence="1 2">ATCC 64428</strain>
    </source>
</reference>
<feature type="non-terminal residue" evidence="1">
    <location>
        <position position="206"/>
    </location>
</feature>
<keyword evidence="2" id="KW-1185">Reference proteome</keyword>
<dbReference type="AlphaFoldDB" id="A0A0D7ACL6"/>
<dbReference type="OrthoDB" id="3341102at2759"/>
<evidence type="ECO:0000313" key="1">
    <source>
        <dbReference type="EMBL" id="KIY48159.1"/>
    </source>
</evidence>
<evidence type="ECO:0000313" key="2">
    <source>
        <dbReference type="Proteomes" id="UP000054144"/>
    </source>
</evidence>
<dbReference type="EMBL" id="KN881851">
    <property type="protein sequence ID" value="KIY48159.1"/>
    <property type="molecule type" value="Genomic_DNA"/>
</dbReference>
<accession>A0A0D7ACL6</accession>
<proteinExistence type="predicted"/>
<name>A0A0D7ACL6_9AGAR</name>
<protein>
    <recommendedName>
        <fullName evidence="3">DDE-1 domain-containing protein</fullName>
    </recommendedName>
</protein>